<protein>
    <recommendedName>
        <fullName evidence="11 12">Replicative DNA helicase</fullName>
        <ecNumber evidence="11 12">5.6.2.3</ecNumber>
    </recommendedName>
</protein>
<dbReference type="InterPro" id="IPR007692">
    <property type="entry name" value="DNA_helicase_DnaB"/>
</dbReference>
<evidence type="ECO:0000256" key="6">
    <source>
        <dbReference type="ARBA" id="ARBA00022806"/>
    </source>
</evidence>
<comment type="similarity">
    <text evidence="1 12">Belongs to the helicase family. DnaB subfamily.</text>
</comment>
<dbReference type="InterPro" id="IPR007693">
    <property type="entry name" value="DNA_helicase_DnaB-like_N"/>
</dbReference>
<keyword evidence="8 12" id="KW-0238">DNA-binding</keyword>
<dbReference type="GO" id="GO:0016787">
    <property type="term" value="F:hydrolase activity"/>
    <property type="evidence" value="ECO:0007669"/>
    <property type="project" value="UniProtKB-KW"/>
</dbReference>
<organism evidence="14 15">
    <name type="scientific">Candidatus Stercoripulliclostridium merdipullorum</name>
    <dbReference type="NCBI Taxonomy" id="2840952"/>
    <lineage>
        <taxon>Bacteria</taxon>
        <taxon>Bacillati</taxon>
        <taxon>Bacillota</taxon>
        <taxon>Clostridia</taxon>
        <taxon>Eubacteriales</taxon>
        <taxon>Candidatus Stercoripulliclostridium</taxon>
    </lineage>
</organism>
<keyword evidence="4 12" id="KW-0547">Nucleotide-binding</keyword>
<evidence type="ECO:0000256" key="10">
    <source>
        <dbReference type="ARBA" id="ARBA00048954"/>
    </source>
</evidence>
<keyword evidence="7 12" id="KW-0067">ATP-binding</keyword>
<dbReference type="Pfam" id="PF00772">
    <property type="entry name" value="DnaB"/>
    <property type="match status" value="1"/>
</dbReference>
<dbReference type="GO" id="GO:0005524">
    <property type="term" value="F:ATP binding"/>
    <property type="evidence" value="ECO:0007669"/>
    <property type="project" value="UniProtKB-UniRule"/>
</dbReference>
<evidence type="ECO:0000256" key="5">
    <source>
        <dbReference type="ARBA" id="ARBA00022801"/>
    </source>
</evidence>
<evidence type="ECO:0000256" key="12">
    <source>
        <dbReference type="RuleBase" id="RU362085"/>
    </source>
</evidence>
<dbReference type="GO" id="GO:0006269">
    <property type="term" value="P:DNA replication, synthesis of primer"/>
    <property type="evidence" value="ECO:0007669"/>
    <property type="project" value="UniProtKB-UniRule"/>
</dbReference>
<dbReference type="Proteomes" id="UP000886891">
    <property type="component" value="Unassembled WGS sequence"/>
</dbReference>
<evidence type="ECO:0000256" key="9">
    <source>
        <dbReference type="ARBA" id="ARBA00023235"/>
    </source>
</evidence>
<comment type="function">
    <text evidence="12">The main replicative DNA helicase, it participates in initiation and elongation during chromosome replication. Travels ahead of the DNA replisome, separating dsDNA into templates for DNA synthesis. A processive ATP-dependent 5'-3' DNA helicase it has DNA-dependent ATPase activity.</text>
</comment>
<evidence type="ECO:0000256" key="1">
    <source>
        <dbReference type="ARBA" id="ARBA00008428"/>
    </source>
</evidence>
<keyword evidence="3 12" id="KW-0235">DNA replication</keyword>
<keyword evidence="2 12" id="KW-0639">Primosome</keyword>
<evidence type="ECO:0000256" key="4">
    <source>
        <dbReference type="ARBA" id="ARBA00022741"/>
    </source>
</evidence>
<reference evidence="14" key="1">
    <citation type="submission" date="2020-10" db="EMBL/GenBank/DDBJ databases">
        <authorList>
            <person name="Gilroy R."/>
        </authorList>
    </citation>
    <scope>NUCLEOTIDE SEQUENCE</scope>
    <source>
        <strain evidence="14">23406</strain>
    </source>
</reference>
<gene>
    <name evidence="14" type="primary">dnaB</name>
    <name evidence="14" type="ORF">IAB14_06825</name>
</gene>
<dbReference type="Gene3D" id="3.40.50.300">
    <property type="entry name" value="P-loop containing nucleotide triphosphate hydrolases"/>
    <property type="match status" value="1"/>
</dbReference>
<evidence type="ECO:0000313" key="15">
    <source>
        <dbReference type="Proteomes" id="UP000886891"/>
    </source>
</evidence>
<feature type="domain" description="SF4 helicase" evidence="13">
    <location>
        <begin position="177"/>
        <end position="446"/>
    </location>
</feature>
<dbReference type="Pfam" id="PF03796">
    <property type="entry name" value="DnaB_C"/>
    <property type="match status" value="1"/>
</dbReference>
<dbReference type="InterPro" id="IPR007694">
    <property type="entry name" value="DNA_helicase_DnaB-like_C"/>
</dbReference>
<keyword evidence="5 12" id="KW-0378">Hydrolase</keyword>
<evidence type="ECO:0000259" key="13">
    <source>
        <dbReference type="PROSITE" id="PS51199"/>
    </source>
</evidence>
<evidence type="ECO:0000313" key="14">
    <source>
        <dbReference type="EMBL" id="HIV00807.1"/>
    </source>
</evidence>
<comment type="caution">
    <text evidence="14">The sequence shown here is derived from an EMBL/GenBank/DDBJ whole genome shotgun (WGS) entry which is preliminary data.</text>
</comment>
<dbReference type="InterPro" id="IPR027417">
    <property type="entry name" value="P-loop_NTPase"/>
</dbReference>
<name>A0A9D1SYD9_9FIRM</name>
<evidence type="ECO:0000256" key="8">
    <source>
        <dbReference type="ARBA" id="ARBA00023125"/>
    </source>
</evidence>
<dbReference type="InterPro" id="IPR016136">
    <property type="entry name" value="DNA_helicase_N/primase_C"/>
</dbReference>
<dbReference type="EMBL" id="DVOH01000056">
    <property type="protein sequence ID" value="HIV00807.1"/>
    <property type="molecule type" value="Genomic_DNA"/>
</dbReference>
<accession>A0A9D1SYD9</accession>
<dbReference type="PANTHER" id="PTHR30153">
    <property type="entry name" value="REPLICATIVE DNA HELICASE DNAB"/>
    <property type="match status" value="1"/>
</dbReference>
<dbReference type="GO" id="GO:0005829">
    <property type="term" value="C:cytosol"/>
    <property type="evidence" value="ECO:0007669"/>
    <property type="project" value="TreeGrafter"/>
</dbReference>
<dbReference type="GO" id="GO:0003677">
    <property type="term" value="F:DNA binding"/>
    <property type="evidence" value="ECO:0007669"/>
    <property type="project" value="UniProtKB-UniRule"/>
</dbReference>
<dbReference type="CDD" id="cd00984">
    <property type="entry name" value="DnaB_C"/>
    <property type="match status" value="1"/>
</dbReference>
<dbReference type="PROSITE" id="PS51199">
    <property type="entry name" value="SF4_HELICASE"/>
    <property type="match status" value="1"/>
</dbReference>
<keyword evidence="6 12" id="KW-0347">Helicase</keyword>
<dbReference type="SUPFAM" id="SSF52540">
    <property type="entry name" value="P-loop containing nucleoside triphosphate hydrolases"/>
    <property type="match status" value="1"/>
</dbReference>
<dbReference type="NCBIfam" id="TIGR00665">
    <property type="entry name" value="DnaB"/>
    <property type="match status" value="1"/>
</dbReference>
<dbReference type="Gene3D" id="1.10.860.10">
    <property type="entry name" value="DNAb Helicase, Chain A"/>
    <property type="match status" value="1"/>
</dbReference>
<dbReference type="EC" id="5.6.2.3" evidence="11 12"/>
<dbReference type="GO" id="GO:0043139">
    <property type="term" value="F:5'-3' DNA helicase activity"/>
    <property type="evidence" value="ECO:0007669"/>
    <property type="project" value="UniProtKB-EC"/>
</dbReference>
<dbReference type="AlphaFoldDB" id="A0A9D1SYD9"/>
<keyword evidence="9" id="KW-0413">Isomerase</keyword>
<evidence type="ECO:0000256" key="7">
    <source>
        <dbReference type="ARBA" id="ARBA00022840"/>
    </source>
</evidence>
<evidence type="ECO:0000256" key="3">
    <source>
        <dbReference type="ARBA" id="ARBA00022705"/>
    </source>
</evidence>
<evidence type="ECO:0000256" key="2">
    <source>
        <dbReference type="ARBA" id="ARBA00022515"/>
    </source>
</evidence>
<proteinExistence type="inferred from homology"/>
<evidence type="ECO:0000256" key="11">
    <source>
        <dbReference type="NCBIfam" id="TIGR00665"/>
    </source>
</evidence>
<dbReference type="InterPro" id="IPR036185">
    <property type="entry name" value="DNA_heli_DnaB-like_N_sf"/>
</dbReference>
<reference evidence="14" key="2">
    <citation type="journal article" date="2021" name="PeerJ">
        <title>Extensive microbial diversity within the chicken gut microbiome revealed by metagenomics and culture.</title>
        <authorList>
            <person name="Gilroy R."/>
            <person name="Ravi A."/>
            <person name="Getino M."/>
            <person name="Pursley I."/>
            <person name="Horton D.L."/>
            <person name="Alikhan N.F."/>
            <person name="Baker D."/>
            <person name="Gharbi K."/>
            <person name="Hall N."/>
            <person name="Watson M."/>
            <person name="Adriaenssens E.M."/>
            <person name="Foster-Nyarko E."/>
            <person name="Jarju S."/>
            <person name="Secka A."/>
            <person name="Antonio M."/>
            <person name="Oren A."/>
            <person name="Chaudhuri R.R."/>
            <person name="La Ragione R."/>
            <person name="Hildebrand F."/>
            <person name="Pallen M.J."/>
        </authorList>
    </citation>
    <scope>NUCLEOTIDE SEQUENCE</scope>
    <source>
        <strain evidence="14">23406</strain>
    </source>
</reference>
<comment type="catalytic activity">
    <reaction evidence="10 12">
        <text>ATP + H2O = ADP + phosphate + H(+)</text>
        <dbReference type="Rhea" id="RHEA:13065"/>
        <dbReference type="ChEBI" id="CHEBI:15377"/>
        <dbReference type="ChEBI" id="CHEBI:15378"/>
        <dbReference type="ChEBI" id="CHEBI:30616"/>
        <dbReference type="ChEBI" id="CHEBI:43474"/>
        <dbReference type="ChEBI" id="CHEBI:456216"/>
        <dbReference type="EC" id="5.6.2.3"/>
    </reaction>
</comment>
<dbReference type="SUPFAM" id="SSF48024">
    <property type="entry name" value="N-terminal domain of DnaB helicase"/>
    <property type="match status" value="1"/>
</dbReference>
<sequence length="463" mass="52635">MSEQKNLKIYPNAYEAEQSLLCCILKDGEVASDVIPCISEDYFYNKRHRTIFAACRALFDQSRPVDVVTVNDKLEASKQGELNMMEYLVELTEMLPSTANYSEYIELLKRDLLRRKMISACNEIIEKAYNSQDENEIINLSEKLISDISAGQYRGDLRPIGAASSELLMRIDNMSKDRNSYRGLMTHFPRFDFITGGLQKGDLIILAARPSVGKTSFALNIVSNIIAHEERDKVIAIFSLEMPSVQLAQRVLSTITDVSMTNLGKGNINENQQQILWAAHSGVSESKVFVDDTSQVRPADVMSKCRRLLMREKHIDLIVIDYLQLMTGDRLRATDSKQNEIGDISRMMKILAKEMNCPVIVLSQMSRGIENRDDKTPKLSDLRESGAIEQDADLVLFLSREDENSKGRPEYNVILDLAKHRNGELGAIRFLWEGANVRFTESKDQYINRELNLGSKQRTKKEE</sequence>
<dbReference type="PANTHER" id="PTHR30153:SF2">
    <property type="entry name" value="REPLICATIVE DNA HELICASE"/>
    <property type="match status" value="1"/>
</dbReference>
<dbReference type="GO" id="GO:1990077">
    <property type="term" value="C:primosome complex"/>
    <property type="evidence" value="ECO:0007669"/>
    <property type="project" value="UniProtKB-UniRule"/>
</dbReference>